<dbReference type="InterPro" id="IPR051199">
    <property type="entry name" value="LPS_LOS_Heptosyltrfase"/>
</dbReference>
<dbReference type="Proteomes" id="UP000427906">
    <property type="component" value="Chromosome"/>
</dbReference>
<dbReference type="Gene3D" id="3.40.50.2000">
    <property type="entry name" value="Glycogen Phosphorylase B"/>
    <property type="match status" value="2"/>
</dbReference>
<keyword evidence="4" id="KW-1185">Reference proteome</keyword>
<dbReference type="KEGG" id="dalk:DSCA_64850"/>
<dbReference type="OrthoDB" id="9760688at2"/>
<evidence type="ECO:0000256" key="2">
    <source>
        <dbReference type="ARBA" id="ARBA00022679"/>
    </source>
</evidence>
<reference evidence="3 4" key="1">
    <citation type="submission" date="2019-11" db="EMBL/GenBank/DDBJ databases">
        <title>Comparative genomics of hydrocarbon-degrading Desulfosarcina strains.</title>
        <authorList>
            <person name="Watanabe M."/>
            <person name="Kojima H."/>
            <person name="Fukui M."/>
        </authorList>
    </citation>
    <scope>NUCLEOTIDE SEQUENCE [LARGE SCALE GENOMIC DNA]</scope>
    <source>
        <strain evidence="3 4">PL12</strain>
    </source>
</reference>
<organism evidence="3 4">
    <name type="scientific">Desulfosarcina alkanivorans</name>
    <dbReference type="NCBI Taxonomy" id="571177"/>
    <lineage>
        <taxon>Bacteria</taxon>
        <taxon>Pseudomonadati</taxon>
        <taxon>Thermodesulfobacteriota</taxon>
        <taxon>Desulfobacteria</taxon>
        <taxon>Desulfobacterales</taxon>
        <taxon>Desulfosarcinaceae</taxon>
        <taxon>Desulfosarcina</taxon>
    </lineage>
</organism>
<evidence type="ECO:0000256" key="1">
    <source>
        <dbReference type="ARBA" id="ARBA00022676"/>
    </source>
</evidence>
<dbReference type="RefSeq" id="WP_155320238.1">
    <property type="nucleotide sequence ID" value="NZ_AP021874.1"/>
</dbReference>
<dbReference type="PANTHER" id="PTHR30160:SF1">
    <property type="entry name" value="LIPOPOLYSACCHARIDE 1,2-N-ACETYLGLUCOSAMINETRANSFERASE-RELATED"/>
    <property type="match status" value="1"/>
</dbReference>
<dbReference type="GO" id="GO:0009244">
    <property type="term" value="P:lipopolysaccharide core region biosynthetic process"/>
    <property type="evidence" value="ECO:0007669"/>
    <property type="project" value="TreeGrafter"/>
</dbReference>
<protein>
    <submittedName>
        <fullName evidence="3">Lipopolysaccharide heptosyltransferase I</fullName>
    </submittedName>
</protein>
<accession>A0A5K7YVW8</accession>
<evidence type="ECO:0000313" key="4">
    <source>
        <dbReference type="Proteomes" id="UP000427906"/>
    </source>
</evidence>
<proteinExistence type="predicted"/>
<dbReference type="SUPFAM" id="SSF53756">
    <property type="entry name" value="UDP-Glycosyltransferase/glycogen phosphorylase"/>
    <property type="match status" value="1"/>
</dbReference>
<dbReference type="Pfam" id="PF01075">
    <property type="entry name" value="Glyco_transf_9"/>
    <property type="match status" value="1"/>
</dbReference>
<dbReference type="InterPro" id="IPR002201">
    <property type="entry name" value="Glyco_trans_9"/>
</dbReference>
<gene>
    <name evidence="3" type="primary">rfaF</name>
    <name evidence="3" type="ORF">DSCA_64850</name>
</gene>
<dbReference type="CDD" id="cd03789">
    <property type="entry name" value="GT9_LPS_heptosyltransferase"/>
    <property type="match status" value="1"/>
</dbReference>
<keyword evidence="1" id="KW-0328">Glycosyltransferase</keyword>
<dbReference type="AlphaFoldDB" id="A0A5K7YVW8"/>
<keyword evidence="2 3" id="KW-0808">Transferase</keyword>
<sequence>MNILIVKLSAIGDVIHTLPALNAIREHYPQAHITWLIEEAAADLVVGHRALDRVLVSRRKSWMRRLRGPDRRQALKEIRRFWKDLRHTRYDIIIDFHALLKSGLLVGMARGKRKIGFDKGMQHQEFSYLFLNERIPPVDMEVHALTRGLMLLNAIGITTRKVVYDIPFSDGDIAAVRELLGEQEVDGSRMLVAINPVALWETKLWLNDRFAMLADRLVRDHHVDVVFTGGPADNPVVQSIMGMMAAPAANLTGRTSLKMLAALYHLSRTLVATDTGPMHLAAAVGTPVVALFGPTAPWRTGPFGDGHQVVRTAPACSPCFKRQCDEHRCRCMTDITVSDVLQATRRLLEKDRPEGGPS</sequence>
<name>A0A5K7YVW8_9BACT</name>
<dbReference type="PANTHER" id="PTHR30160">
    <property type="entry name" value="TETRAACYLDISACCHARIDE 4'-KINASE-RELATED"/>
    <property type="match status" value="1"/>
</dbReference>
<evidence type="ECO:0000313" key="3">
    <source>
        <dbReference type="EMBL" id="BBO72555.1"/>
    </source>
</evidence>
<dbReference type="EMBL" id="AP021874">
    <property type="protein sequence ID" value="BBO72555.1"/>
    <property type="molecule type" value="Genomic_DNA"/>
</dbReference>
<dbReference type="GO" id="GO:0005829">
    <property type="term" value="C:cytosol"/>
    <property type="evidence" value="ECO:0007669"/>
    <property type="project" value="TreeGrafter"/>
</dbReference>
<dbReference type="GO" id="GO:0008713">
    <property type="term" value="F:ADP-heptose-lipopolysaccharide heptosyltransferase activity"/>
    <property type="evidence" value="ECO:0007669"/>
    <property type="project" value="TreeGrafter"/>
</dbReference>